<feature type="coiled-coil region" evidence="1">
    <location>
        <begin position="482"/>
        <end position="516"/>
    </location>
</feature>
<feature type="coiled-coil region" evidence="1">
    <location>
        <begin position="543"/>
        <end position="609"/>
    </location>
</feature>
<evidence type="ECO:0000313" key="3">
    <source>
        <dbReference type="Proteomes" id="UP001595962"/>
    </source>
</evidence>
<keyword evidence="1" id="KW-0175">Coiled coil</keyword>
<comment type="caution">
    <text evidence="2">The sequence shown here is derived from an EMBL/GenBank/DDBJ whole genome shotgun (WGS) entry which is preliminary data.</text>
</comment>
<accession>A0ABV9JQV1</accession>
<reference evidence="3" key="1">
    <citation type="journal article" date="2019" name="Int. J. Syst. Evol. Microbiol.">
        <title>The Global Catalogue of Microorganisms (GCM) 10K type strain sequencing project: providing services to taxonomists for standard genome sequencing and annotation.</title>
        <authorList>
            <consortium name="The Broad Institute Genomics Platform"/>
            <consortium name="The Broad Institute Genome Sequencing Center for Infectious Disease"/>
            <person name="Wu L."/>
            <person name="Ma J."/>
        </authorList>
    </citation>
    <scope>NUCLEOTIDE SEQUENCE [LARGE SCALE GENOMIC DNA]</scope>
    <source>
        <strain evidence="3">DT28</strain>
    </source>
</reference>
<organism evidence="2 3">
    <name type="scientific">Rheinheimera marina</name>
    <dbReference type="NCBI Taxonomy" id="1774958"/>
    <lineage>
        <taxon>Bacteria</taxon>
        <taxon>Pseudomonadati</taxon>
        <taxon>Pseudomonadota</taxon>
        <taxon>Gammaproteobacteria</taxon>
        <taxon>Chromatiales</taxon>
        <taxon>Chromatiaceae</taxon>
        <taxon>Rheinheimera</taxon>
    </lineage>
</organism>
<protein>
    <submittedName>
        <fullName evidence="2">ATPase</fullName>
    </submittedName>
</protein>
<sequence>MSEPLNSTKPELYGLTKLALLNTAGYAKCVIPLDDSSSICAPNNTGKSSVINALQFPLINDLRLTEWDGHDLDETRKFYFGTDQSYILLEANLPDGPVVIGVAGRGKIAGYAFQYFCYKGKLDLAHYLDSKSYVRYSKLDHHLRALGFDPIELKQSELNAMLTGGATPYDSRINLRMIPLANVSDAPVYKDIFRRILNLHRLTAQDVKRLLLPVFARHLGDPKVDFYQVWHNAFEKVNKDRRELKALENQQEAVTALESLLDNRSVLKGRLATYAPKLDVALTEFHGYAEDQQLQLNEQLQLLHGEKTQLEERQRLYVGQIKDLSGRRIQLSQWYQDYDQLHQRFGLTNEATLDSNLKNIRQSYEQLSHSLQGASQVNATTLAHQKSQTQKQLQSLKLQLKNLEYNLYSRLREDLSLPEVQQLSRVLNPDLLSLSTAAGGDIEITDEDAFSSQLEALADCFKQGKLHLAGAVIDLSHLQPVEQNSLENKIQLKEQIEALQQTLQTLEQQLAVAGDLAGKTREKDRLYQDMLQSEEDLKKFARYQHMQQIADEQHAMLDQLEQEEELLQTQLGEVQHKASTLSDRRNLVSNKQEQLKRQLERVEQEKKERIDFQLDFYSGKITPYPIEVVLDFDNLADVLRDFNRQCHELKLIDVNIKNTYLFIFNAGITKFEVETDEELKYQRLISAYHHLDKEREAIERRARVALTEVAATLKGLRDDLNRLHREMNSFNRGIWRHQISNLQDFKIEIVDRSLLVGHIDSILTTSDSYQQGDTLDLLAPGTTSSEQDIQAAKDYLIQAASEKGGLTLSDLFDIRFKVINRAGDVEFFDKIDSAGSNGTRITIKLLCGMLFIRQLLAERERGKYRIPIYIDEAADIDPHNQQALIETALNFGFVPIFASVKPQTSCRYIVPIRTVAGGAQNWVDEKDWILCEKIITAPVQADAETAETSVEAETV</sequence>
<gene>
    <name evidence="2" type="ORF">ACFO3I_16505</name>
</gene>
<feature type="coiled-coil region" evidence="1">
    <location>
        <begin position="681"/>
        <end position="733"/>
    </location>
</feature>
<name>A0ABV9JQV1_9GAMM</name>
<keyword evidence="3" id="KW-1185">Reference proteome</keyword>
<dbReference type="EMBL" id="JBHSGB010000017">
    <property type="protein sequence ID" value="MFC4656622.1"/>
    <property type="molecule type" value="Genomic_DNA"/>
</dbReference>
<proteinExistence type="predicted"/>
<dbReference type="RefSeq" id="WP_377335856.1">
    <property type="nucleotide sequence ID" value="NZ_JBHSGB010000017.1"/>
</dbReference>
<evidence type="ECO:0000256" key="1">
    <source>
        <dbReference type="SAM" id="Coils"/>
    </source>
</evidence>
<evidence type="ECO:0000313" key="2">
    <source>
        <dbReference type="EMBL" id="MFC4656622.1"/>
    </source>
</evidence>
<dbReference type="Proteomes" id="UP001595962">
    <property type="component" value="Unassembled WGS sequence"/>
</dbReference>